<dbReference type="AlphaFoldDB" id="A0A1B6CH39"/>
<feature type="compositionally biased region" description="Polar residues" evidence="1">
    <location>
        <begin position="165"/>
        <end position="174"/>
    </location>
</feature>
<feature type="compositionally biased region" description="Low complexity" evidence="1">
    <location>
        <begin position="505"/>
        <end position="520"/>
    </location>
</feature>
<feature type="compositionally biased region" description="Basic and acidic residues" evidence="1">
    <location>
        <begin position="488"/>
        <end position="499"/>
    </location>
</feature>
<dbReference type="Gene3D" id="2.30.42.10">
    <property type="match status" value="2"/>
</dbReference>
<feature type="non-terminal residue" evidence="3">
    <location>
        <position position="1"/>
    </location>
</feature>
<dbReference type="SUPFAM" id="SSF50156">
    <property type="entry name" value="PDZ domain-like"/>
    <property type="match status" value="2"/>
</dbReference>
<dbReference type="PROSITE" id="PS50106">
    <property type="entry name" value="PDZ"/>
    <property type="match status" value="2"/>
</dbReference>
<feature type="region of interest" description="Disordered" evidence="1">
    <location>
        <begin position="372"/>
        <end position="413"/>
    </location>
</feature>
<dbReference type="CDD" id="cd06762">
    <property type="entry name" value="PDZ6_PDZD2-PDZ3_hPro-IL-16-like"/>
    <property type="match status" value="1"/>
</dbReference>
<dbReference type="CDD" id="cd06763">
    <property type="entry name" value="PDZ7_PDZD2-PDZ4_hPro-IL-16-like"/>
    <property type="match status" value="1"/>
</dbReference>
<feature type="compositionally biased region" description="Low complexity" evidence="1">
    <location>
        <begin position="119"/>
        <end position="144"/>
    </location>
</feature>
<proteinExistence type="predicted"/>
<dbReference type="PANTHER" id="PTHR11324:SF16">
    <property type="entry name" value="PDZ DOMAIN-CONTAINING PROTEIN 2"/>
    <property type="match status" value="1"/>
</dbReference>
<evidence type="ECO:0000256" key="1">
    <source>
        <dbReference type="SAM" id="MobiDB-lite"/>
    </source>
</evidence>
<feature type="region of interest" description="Disordered" evidence="1">
    <location>
        <begin position="833"/>
        <end position="882"/>
    </location>
</feature>
<accession>A0A1B6CH39</accession>
<sequence length="1231" mass="134825">RSVRDKIAMFSSATDESPVLPSTTPAAAITGRRLNKFKSSEDVFSCDSTTTNFPSSKLYSRSIMSVDKVTPAYQTENIPTPRSPIQKSTNYTSMIDVTQALPSSRKINNNLDYTNRTQSSMDLTSSSSSSAYSSCSPDSSISPSYIGYASTLPRKHNREPERKNSLTSSTTPNVISKPHTGLTRAVSFTGGNKLHTRSQSLIDVYSPSLNKYVPNISSKGSTEEARRASLNALIEQRRRSISKLRGLVIPEKVSETPLPPTITDLPEIKSRESILSSKCPTVVEEPDRHSSFSTYGRIGTNNSSSLSSSYLNAVSTQNNFNTPPWKSQTPNDIPKYSPAFKRKSLTLYGVPSLTSSVSSSLSSSREELRPLFDNTSVSNIKSDLPVPPSKPPRSGQPPVTRQSYQTQNQIQVPSSLHFTDAPKSLESITSPTQSDLSFEFISSNGSSPDVKMMVTDHNGYTDKDITKNNIYKNNEQQVMPVIKLMDKHRISSDSRRSGGEESDNDSAVSSSRSSVSHDFSPPQSPIPESNQRIGEEDHTNRSHILLSPSNSASSGDRRTLRRTLSSETTASAASSTGSTLTSGSQASCSSSSTDSASRRVLKAQSVEAINRKNVLSSARFSSGQDFKIGSPLIQRKFEEQNYCENNNEEIDSSERFINKLKKSLKRDELSEASSDNVHNQEIVNYQLSSVNDYTDDSAKIAYLEMEVVDGAFSSQDDSSFIDSNPSSMEHLECDPIPAPREIYSRKDFGSDDKNNHQNVNSLQTEFHIENNFDIENQNLINDDIITPKPTLKRIVRERKVINEEILIMNDEIIESNIDIQNTLENVNVSCTNVSEIPPKPSQRRSSLISSTKKEVESEIEETDNSDKDHYSLNEPSVSKTPTATVRSVTSRRSVSVNDIRKAFEKAEMVLVGNRGKSAIVNGNGHLIPSHARVSSLDSTASEDSCAPTPTLYGSITNLQKEQQFGSITSLASSTSLISQQELQQLIDDANQTLEETGGCSHEVVVVILHRDTAGGSIGITLAGGADYESKEITVHKVLAGSPADRDGRIQKGDRILSINGKSMKGVSHRESLTILKAPRPEVVLVVSRWRPDGYTDTVEDPLVLSLRNTMRPPRIPEQLPEISNEPTINNGNIKFINRGPPITVILKKDGAGLGFSLEGGRDSPLGDQPLTIKKIFTGGCAEKSGQLFAGDELLNVNGTDVNTMTRIEAWGLMKRLADGQVVLSVRHKVLN</sequence>
<feature type="domain" description="PDZ" evidence="2">
    <location>
        <begin position="1005"/>
        <end position="1090"/>
    </location>
</feature>
<dbReference type="PANTHER" id="PTHR11324">
    <property type="entry name" value="IL16-RELATED"/>
    <property type="match status" value="1"/>
</dbReference>
<feature type="region of interest" description="Disordered" evidence="1">
    <location>
        <begin position="1"/>
        <end position="24"/>
    </location>
</feature>
<feature type="compositionally biased region" description="Polar residues" evidence="1">
    <location>
        <begin position="873"/>
        <end position="882"/>
    </location>
</feature>
<feature type="compositionally biased region" description="Polar residues" evidence="1">
    <location>
        <begin position="399"/>
        <end position="413"/>
    </location>
</feature>
<gene>
    <name evidence="3" type="ORF">g.21536</name>
</gene>
<dbReference type="InterPro" id="IPR036034">
    <property type="entry name" value="PDZ_sf"/>
</dbReference>
<dbReference type="Pfam" id="PF00595">
    <property type="entry name" value="PDZ"/>
    <property type="match status" value="2"/>
</dbReference>
<feature type="region of interest" description="Disordered" evidence="1">
    <location>
        <begin position="488"/>
        <end position="597"/>
    </location>
</feature>
<reference evidence="3" key="1">
    <citation type="submission" date="2015-12" db="EMBL/GenBank/DDBJ databases">
        <title>De novo transcriptome assembly of four potential Pierce s Disease insect vectors from Arizona vineyards.</title>
        <authorList>
            <person name="Tassone E.E."/>
        </authorList>
    </citation>
    <scope>NUCLEOTIDE SEQUENCE</scope>
</reference>
<feature type="domain" description="PDZ" evidence="2">
    <location>
        <begin position="1143"/>
        <end position="1228"/>
    </location>
</feature>
<feature type="compositionally biased region" description="Low complexity" evidence="1">
    <location>
        <begin position="562"/>
        <end position="595"/>
    </location>
</feature>
<dbReference type="InterPro" id="IPR001478">
    <property type="entry name" value="PDZ"/>
</dbReference>
<evidence type="ECO:0000259" key="2">
    <source>
        <dbReference type="PROSITE" id="PS50106"/>
    </source>
</evidence>
<feature type="compositionally biased region" description="Pro residues" evidence="1">
    <location>
        <begin position="385"/>
        <end position="395"/>
    </location>
</feature>
<organism evidence="3">
    <name type="scientific">Clastoptera arizonana</name>
    <name type="common">Arizona spittle bug</name>
    <dbReference type="NCBI Taxonomy" id="38151"/>
    <lineage>
        <taxon>Eukaryota</taxon>
        <taxon>Metazoa</taxon>
        <taxon>Ecdysozoa</taxon>
        <taxon>Arthropoda</taxon>
        <taxon>Hexapoda</taxon>
        <taxon>Insecta</taxon>
        <taxon>Pterygota</taxon>
        <taxon>Neoptera</taxon>
        <taxon>Paraneoptera</taxon>
        <taxon>Hemiptera</taxon>
        <taxon>Auchenorrhyncha</taxon>
        <taxon>Cercopoidea</taxon>
        <taxon>Clastopteridae</taxon>
        <taxon>Clastoptera</taxon>
    </lineage>
</organism>
<dbReference type="EMBL" id="GEDC01024550">
    <property type="protein sequence ID" value="JAS12748.1"/>
    <property type="molecule type" value="Transcribed_RNA"/>
</dbReference>
<evidence type="ECO:0000313" key="3">
    <source>
        <dbReference type="EMBL" id="JAS12748.1"/>
    </source>
</evidence>
<feature type="compositionally biased region" description="Polar residues" evidence="1">
    <location>
        <begin position="11"/>
        <end position="24"/>
    </location>
</feature>
<dbReference type="SMART" id="SM00228">
    <property type="entry name" value="PDZ"/>
    <property type="match status" value="2"/>
</dbReference>
<feature type="region of interest" description="Disordered" evidence="1">
    <location>
        <begin position="118"/>
        <end position="181"/>
    </location>
</feature>
<protein>
    <recommendedName>
        <fullName evidence="2">PDZ domain-containing protein</fullName>
    </recommendedName>
</protein>
<name>A0A1B6CH39_9HEMI</name>